<dbReference type="InParanoid" id="A5DY25"/>
<dbReference type="AlphaFoldDB" id="A5DY25"/>
<reference evidence="1 2" key="1">
    <citation type="journal article" date="2009" name="Nature">
        <title>Evolution of pathogenicity and sexual reproduction in eight Candida genomes.</title>
        <authorList>
            <person name="Butler G."/>
            <person name="Rasmussen M.D."/>
            <person name="Lin M.F."/>
            <person name="Santos M.A."/>
            <person name="Sakthikumar S."/>
            <person name="Munro C.A."/>
            <person name="Rheinbay E."/>
            <person name="Grabherr M."/>
            <person name="Forche A."/>
            <person name="Reedy J.L."/>
            <person name="Agrafioti I."/>
            <person name="Arnaud M.B."/>
            <person name="Bates S."/>
            <person name="Brown A.J."/>
            <person name="Brunke S."/>
            <person name="Costanzo M.C."/>
            <person name="Fitzpatrick D.A."/>
            <person name="de Groot P.W."/>
            <person name="Harris D."/>
            <person name="Hoyer L.L."/>
            <person name="Hube B."/>
            <person name="Klis F.M."/>
            <person name="Kodira C."/>
            <person name="Lennard N."/>
            <person name="Logue M.E."/>
            <person name="Martin R."/>
            <person name="Neiman A.M."/>
            <person name="Nikolaou E."/>
            <person name="Quail M.A."/>
            <person name="Quinn J."/>
            <person name="Santos M.C."/>
            <person name="Schmitzberger F.F."/>
            <person name="Sherlock G."/>
            <person name="Shah P."/>
            <person name="Silverstein K.A."/>
            <person name="Skrzypek M.S."/>
            <person name="Soll D."/>
            <person name="Staggs R."/>
            <person name="Stansfield I."/>
            <person name="Stumpf M.P."/>
            <person name="Sudbery P.E."/>
            <person name="Srikantha T."/>
            <person name="Zeng Q."/>
            <person name="Berman J."/>
            <person name="Berriman M."/>
            <person name="Heitman J."/>
            <person name="Gow N.A."/>
            <person name="Lorenz M.C."/>
            <person name="Birren B.W."/>
            <person name="Kellis M."/>
            <person name="Cuomo C.A."/>
        </authorList>
    </citation>
    <scope>NUCLEOTIDE SEQUENCE [LARGE SCALE GENOMIC DNA]</scope>
    <source>
        <strain evidence="2">ATCC 11503 / BCRC 21390 / CBS 2605 / JCM 1781 / NBRC 1676 / NRRL YB-4239</strain>
    </source>
</reference>
<dbReference type="OMA" id="HFANYYA"/>
<evidence type="ECO:0000313" key="1">
    <source>
        <dbReference type="EMBL" id="EDK44083.1"/>
    </source>
</evidence>
<organism evidence="1 2">
    <name type="scientific">Lodderomyces elongisporus (strain ATCC 11503 / CBS 2605 / JCM 1781 / NBRC 1676 / NRRL YB-4239)</name>
    <name type="common">Yeast</name>
    <name type="synonym">Saccharomyces elongisporus</name>
    <dbReference type="NCBI Taxonomy" id="379508"/>
    <lineage>
        <taxon>Eukaryota</taxon>
        <taxon>Fungi</taxon>
        <taxon>Dikarya</taxon>
        <taxon>Ascomycota</taxon>
        <taxon>Saccharomycotina</taxon>
        <taxon>Pichiomycetes</taxon>
        <taxon>Debaryomycetaceae</taxon>
        <taxon>Candida/Lodderomyces clade</taxon>
        <taxon>Lodderomyces</taxon>
    </lineage>
</organism>
<dbReference type="STRING" id="379508.A5DY25"/>
<name>A5DY25_LODEL</name>
<dbReference type="OrthoDB" id="5358702at2759"/>
<accession>A5DY25</accession>
<dbReference type="Proteomes" id="UP000001996">
    <property type="component" value="Unassembled WGS sequence"/>
</dbReference>
<proteinExistence type="predicted"/>
<gene>
    <name evidence="1" type="ORF">LELG_02262</name>
</gene>
<dbReference type="HOGENOM" id="CLU_767254_0_0_1"/>
<dbReference type="EMBL" id="CH981525">
    <property type="protein sequence ID" value="EDK44083.1"/>
    <property type="molecule type" value="Genomic_DNA"/>
</dbReference>
<keyword evidence="2" id="KW-1185">Reference proteome</keyword>
<protein>
    <submittedName>
        <fullName evidence="1">Uncharacterized protein</fullName>
    </submittedName>
</protein>
<sequence length="430" mass="49374">MMCWKMCKILYFACLACCALLQFSMFCALWSAVFIIFRIISTFSTISTNCLVRLNTTIIDRSTMQLIQNLTHIILNSNKTYKVIEVIPNATDTKNDANSLNGFQLYEENCTLGIAVSKYQYLSIFKASHSYFYHHRNELLSIDKLSRDNLWEAYYMTLGYLITTNEHHTILKLHERIVDILQNHEQDLEIISTFLTSRLSRINKSSSLWAMLRRWVVKSLSITYGVRQNQAPIPMVDRKYILRALKSCEFHFANYYANNFLRWCILIGSVDGTFCNYWSEDLVQVCRSHHSDSSLWSTLNFLLKHNKTQTLTELLKPVMKELARESVCAHVTAAAVAAAAAAAGLCIGFGQSPKVQSTPNVISELSWLIQVDCKNLTPYIQLILALDSLDDLYKVKELDWNSINASLEIKSKIVETVDKRIKEFNCTDRD</sequence>
<dbReference type="eggNOG" id="ENOG502RXS6">
    <property type="taxonomic scope" value="Eukaryota"/>
</dbReference>
<evidence type="ECO:0000313" key="2">
    <source>
        <dbReference type="Proteomes" id="UP000001996"/>
    </source>
</evidence>
<dbReference type="VEuPathDB" id="FungiDB:LELG_02262"/>